<dbReference type="InterPro" id="IPR001005">
    <property type="entry name" value="SANT/Myb"/>
</dbReference>
<feature type="domain" description="SANT" evidence="4">
    <location>
        <begin position="211"/>
        <end position="263"/>
    </location>
</feature>
<keyword evidence="7" id="KW-1185">Reference proteome</keyword>
<dbReference type="PROSITE" id="PS51294">
    <property type="entry name" value="HTH_MYB"/>
    <property type="match status" value="2"/>
</dbReference>
<dbReference type="PANTHER" id="PTHR44042">
    <property type="entry name" value="DUPLICATED HOMEODOMAIN-LIKE SUPERFAMILY PROTEIN-RELATED"/>
    <property type="match status" value="1"/>
</dbReference>
<feature type="domain" description="SANT" evidence="4">
    <location>
        <begin position="85"/>
        <end position="137"/>
    </location>
</feature>
<name>A0ABD3QXC4_9STRA</name>
<evidence type="ECO:0000259" key="3">
    <source>
        <dbReference type="PROSITE" id="PS50090"/>
    </source>
</evidence>
<evidence type="ECO:0000256" key="2">
    <source>
        <dbReference type="SAM" id="MobiDB-lite"/>
    </source>
</evidence>
<feature type="region of interest" description="Disordered" evidence="2">
    <location>
        <begin position="181"/>
        <end position="206"/>
    </location>
</feature>
<feature type="domain" description="Myb-like" evidence="3">
    <location>
        <begin position="82"/>
        <end position="133"/>
    </location>
</feature>
<evidence type="ECO:0000259" key="5">
    <source>
        <dbReference type="PROSITE" id="PS51294"/>
    </source>
</evidence>
<dbReference type="PROSITE" id="PS51293">
    <property type="entry name" value="SANT"/>
    <property type="match status" value="2"/>
</dbReference>
<dbReference type="PROSITE" id="PS50090">
    <property type="entry name" value="MYB_LIKE"/>
    <property type="match status" value="2"/>
</dbReference>
<dbReference type="CDD" id="cd00167">
    <property type="entry name" value="SANT"/>
    <property type="match status" value="2"/>
</dbReference>
<comment type="caution">
    <text evidence="6">The sequence shown here is derived from an EMBL/GenBank/DDBJ whole genome shotgun (WGS) entry which is preliminary data.</text>
</comment>
<dbReference type="AlphaFoldDB" id="A0ABD3QXC4"/>
<evidence type="ECO:0000259" key="4">
    <source>
        <dbReference type="PROSITE" id="PS51293"/>
    </source>
</evidence>
<keyword evidence="1" id="KW-0175">Coiled coil</keyword>
<feature type="domain" description="HTH myb-type" evidence="5">
    <location>
        <begin position="87"/>
        <end position="137"/>
    </location>
</feature>
<dbReference type="EMBL" id="JABMIG020000005">
    <property type="protein sequence ID" value="KAL3804898.1"/>
    <property type="molecule type" value="Genomic_DNA"/>
</dbReference>
<evidence type="ECO:0000256" key="1">
    <source>
        <dbReference type="SAM" id="Coils"/>
    </source>
</evidence>
<protein>
    <submittedName>
        <fullName evidence="6">Uncharacterized protein</fullName>
    </submittedName>
</protein>
<feature type="domain" description="HTH myb-type" evidence="5">
    <location>
        <begin position="208"/>
        <end position="263"/>
    </location>
</feature>
<dbReference type="InterPro" id="IPR017884">
    <property type="entry name" value="SANT_dom"/>
</dbReference>
<gene>
    <name evidence="6" type="ORF">HJC23_006670</name>
</gene>
<evidence type="ECO:0000313" key="7">
    <source>
        <dbReference type="Proteomes" id="UP001516023"/>
    </source>
</evidence>
<dbReference type="InterPro" id="IPR017930">
    <property type="entry name" value="Myb_dom"/>
</dbReference>
<dbReference type="Proteomes" id="UP001516023">
    <property type="component" value="Unassembled WGS sequence"/>
</dbReference>
<sequence length="609" mass="67448">MPTLFTLDIKKPSLESSAKEESTKSLRDDTAPALISTINPHRARGNINIIAEAAASVIIDRKRPPPSTSSPNEPTKRYNIATTPHGKGPWSHEENVAFRRACLLHGIGNWTNIAKMIPSRTATQVKSHAQKMKIHQTAVWEELVKRSENGADFSNLDWPDDLADSNDFAVPSEVEEIDIIRKKSKPRHTTSDQDSKNIHRRKESLTFKPRAATNTWTKAEHLAFCRACCIHGVGNWKRVSELIPTRSAIQVKSHAQKVKLHKPEEWKMLELGIFDHVQHEEGRDDEKHGEKVMEERSVAVDQQLEIAGNLLLLASGDGDYSDSVGGSLPTDACVEECCEWNNRDCTKERYQSRIDCPQLGQERNVSVSHATAPSNTKASEMKYSRNEAHRNRSVMGYDATTLSGKESGESNSDRSYVLSRELSLANMKCEVFSDNRSKKSHKKCAQEIEPVTLTGDDPDCNTNASLSPDETIAEMDIAALSNESQSFHGNGVISSGSNVDSKDAPQNGAAISSPTTKLHNPSLSTLRSILSTLSSSELSQVVPSKDHQIEFLRKENESLKATIAQLHLKLAMEKKKKNDWKGYQAINGTKQDASVRAGFSALKVRGKKT</sequence>
<proteinExistence type="predicted"/>
<feature type="compositionally biased region" description="Polar residues" evidence="2">
    <location>
        <begin position="509"/>
        <end position="518"/>
    </location>
</feature>
<feature type="compositionally biased region" description="Polar residues" evidence="2">
    <location>
        <begin position="488"/>
        <end position="499"/>
    </location>
</feature>
<evidence type="ECO:0000313" key="6">
    <source>
        <dbReference type="EMBL" id="KAL3804898.1"/>
    </source>
</evidence>
<feature type="region of interest" description="Disordered" evidence="2">
    <location>
        <begin position="488"/>
        <end position="518"/>
    </location>
</feature>
<feature type="region of interest" description="Disordered" evidence="2">
    <location>
        <begin position="60"/>
        <end position="79"/>
    </location>
</feature>
<reference evidence="6 7" key="1">
    <citation type="journal article" date="2020" name="G3 (Bethesda)">
        <title>Improved Reference Genome for Cyclotella cryptica CCMP332, a Model for Cell Wall Morphogenesis, Salinity Adaptation, and Lipid Production in Diatoms (Bacillariophyta).</title>
        <authorList>
            <person name="Roberts W.R."/>
            <person name="Downey K.M."/>
            <person name="Ruck E.C."/>
            <person name="Traller J.C."/>
            <person name="Alverson A.J."/>
        </authorList>
    </citation>
    <scope>NUCLEOTIDE SEQUENCE [LARGE SCALE GENOMIC DNA]</scope>
    <source>
        <strain evidence="6 7">CCMP332</strain>
    </source>
</reference>
<dbReference type="PANTHER" id="PTHR44042:SF11">
    <property type="entry name" value="OS06G0173800 PROTEIN"/>
    <property type="match status" value="1"/>
</dbReference>
<feature type="coiled-coil region" evidence="1">
    <location>
        <begin position="549"/>
        <end position="576"/>
    </location>
</feature>
<organism evidence="6 7">
    <name type="scientific">Cyclotella cryptica</name>
    <dbReference type="NCBI Taxonomy" id="29204"/>
    <lineage>
        <taxon>Eukaryota</taxon>
        <taxon>Sar</taxon>
        <taxon>Stramenopiles</taxon>
        <taxon>Ochrophyta</taxon>
        <taxon>Bacillariophyta</taxon>
        <taxon>Coscinodiscophyceae</taxon>
        <taxon>Thalassiosirophycidae</taxon>
        <taxon>Stephanodiscales</taxon>
        <taxon>Stephanodiscaceae</taxon>
        <taxon>Cyclotella</taxon>
    </lineage>
</organism>
<dbReference type="Gene3D" id="1.10.10.60">
    <property type="entry name" value="Homeodomain-like"/>
    <property type="match status" value="2"/>
</dbReference>
<dbReference type="InterPro" id="IPR009057">
    <property type="entry name" value="Homeodomain-like_sf"/>
</dbReference>
<dbReference type="Pfam" id="PF00249">
    <property type="entry name" value="Myb_DNA-binding"/>
    <property type="match status" value="2"/>
</dbReference>
<accession>A0ABD3QXC4</accession>
<dbReference type="SUPFAM" id="SSF46689">
    <property type="entry name" value="Homeodomain-like"/>
    <property type="match status" value="2"/>
</dbReference>
<dbReference type="SMART" id="SM00717">
    <property type="entry name" value="SANT"/>
    <property type="match status" value="2"/>
</dbReference>
<feature type="domain" description="Myb-like" evidence="3">
    <location>
        <begin position="208"/>
        <end position="259"/>
    </location>
</feature>